<evidence type="ECO:0000313" key="3">
    <source>
        <dbReference type="Proteomes" id="UP000198765"/>
    </source>
</evidence>
<evidence type="ECO:0000256" key="1">
    <source>
        <dbReference type="SAM" id="MobiDB-lite"/>
    </source>
</evidence>
<feature type="region of interest" description="Disordered" evidence="1">
    <location>
        <begin position="162"/>
        <end position="187"/>
    </location>
</feature>
<organism evidence="2 3">
    <name type="scientific">Micromonospora narathiwatensis</name>
    <dbReference type="NCBI Taxonomy" id="299146"/>
    <lineage>
        <taxon>Bacteria</taxon>
        <taxon>Bacillati</taxon>
        <taxon>Actinomycetota</taxon>
        <taxon>Actinomycetes</taxon>
        <taxon>Micromonosporales</taxon>
        <taxon>Micromonosporaceae</taxon>
        <taxon>Micromonospora</taxon>
    </lineage>
</organism>
<evidence type="ECO:0000313" key="2">
    <source>
        <dbReference type="EMBL" id="SBT54217.1"/>
    </source>
</evidence>
<dbReference type="PATRIC" id="fig|299146.4.peg.5420"/>
<protein>
    <submittedName>
        <fullName evidence="2">Uncharacterized protein</fullName>
    </submittedName>
</protein>
<dbReference type="OrthoDB" id="3381842at2"/>
<feature type="compositionally biased region" description="Polar residues" evidence="1">
    <location>
        <begin position="165"/>
        <end position="177"/>
    </location>
</feature>
<dbReference type="Proteomes" id="UP000198765">
    <property type="component" value="Chromosome I"/>
</dbReference>
<reference evidence="2 3" key="1">
    <citation type="submission" date="2016-06" db="EMBL/GenBank/DDBJ databases">
        <authorList>
            <person name="Kjaerup R.B."/>
            <person name="Dalgaard T.S."/>
            <person name="Juul-Madsen H.R."/>
        </authorList>
    </citation>
    <scope>NUCLEOTIDE SEQUENCE [LARGE SCALE GENOMIC DNA]</scope>
    <source>
        <strain evidence="2 3">DSM 45248</strain>
    </source>
</reference>
<dbReference type="EMBL" id="LT594324">
    <property type="protein sequence ID" value="SBT54217.1"/>
    <property type="molecule type" value="Genomic_DNA"/>
</dbReference>
<feature type="compositionally biased region" description="Polar residues" evidence="1">
    <location>
        <begin position="1"/>
        <end position="10"/>
    </location>
</feature>
<proteinExistence type="predicted"/>
<dbReference type="RefSeq" id="WP_091200656.1">
    <property type="nucleotide sequence ID" value="NZ_LT594324.1"/>
</dbReference>
<dbReference type="AlphaFoldDB" id="A0A1A9ADF0"/>
<keyword evidence="3" id="KW-1185">Reference proteome</keyword>
<sequence>MSWEVSQNVSKDPDRVDQRFNVPMPVNPGMPFVGDVRGVSFDRVGVEQAHTPSQLVAGEGEQGVQTEWDAGSLDSAKTWLEAHAEYVYRLSYSMSAIKDELGGDQAAAGSGSLGGFANAKQLATEHLKLYGSTEQGLRSLSESLYAAADALGEVKRKYEDAEHANSMTAQEMQQAFNNAARGGGEKD</sequence>
<accession>A0A1A9ADF0</accession>
<name>A0A1A9ADF0_9ACTN</name>
<feature type="region of interest" description="Disordered" evidence="1">
    <location>
        <begin position="1"/>
        <end position="24"/>
    </location>
</feature>
<gene>
    <name evidence="2" type="ORF">GA0070621_5255</name>
</gene>